<comment type="caution">
    <text evidence="1">The sequence shown here is derived from an EMBL/GenBank/DDBJ whole genome shotgun (WGS) entry which is preliminary data.</text>
</comment>
<organism evidence="1 2">
    <name type="scientific">Paenibacillus alvei</name>
    <name type="common">Bacillus alvei</name>
    <dbReference type="NCBI Taxonomy" id="44250"/>
    <lineage>
        <taxon>Bacteria</taxon>
        <taxon>Bacillati</taxon>
        <taxon>Bacillota</taxon>
        <taxon>Bacilli</taxon>
        <taxon>Bacillales</taxon>
        <taxon>Paenibacillaceae</taxon>
        <taxon>Paenibacillus</taxon>
    </lineage>
</organism>
<dbReference type="InterPro" id="IPR008979">
    <property type="entry name" value="Galactose-bd-like_sf"/>
</dbReference>
<gene>
    <name evidence="1" type="ORF">M5X12_00740</name>
</gene>
<evidence type="ECO:0008006" key="3">
    <source>
        <dbReference type="Google" id="ProtNLM"/>
    </source>
</evidence>
<dbReference type="RefSeq" id="WP_268599763.1">
    <property type="nucleotide sequence ID" value="NZ_JAMDNP010000001.1"/>
</dbReference>
<name>A0ABT4GQX6_PAEAL</name>
<protein>
    <recommendedName>
        <fullName evidence="3">SPRY domain-containing protein</fullName>
    </recommendedName>
</protein>
<keyword evidence="2" id="KW-1185">Reference proteome</keyword>
<dbReference type="SUPFAM" id="SSF49785">
    <property type="entry name" value="Galactose-binding domain-like"/>
    <property type="match status" value="1"/>
</dbReference>
<dbReference type="EMBL" id="JAMDNP010000001">
    <property type="protein sequence ID" value="MCY9759089.1"/>
    <property type="molecule type" value="Genomic_DNA"/>
</dbReference>
<dbReference type="Gene3D" id="2.60.120.260">
    <property type="entry name" value="Galactose-binding domain-like"/>
    <property type="match status" value="1"/>
</dbReference>
<reference evidence="1 2" key="1">
    <citation type="submission" date="2022-05" db="EMBL/GenBank/DDBJ databases">
        <title>Genome Sequencing of Bee-Associated Microbes.</title>
        <authorList>
            <person name="Dunlap C."/>
        </authorList>
    </citation>
    <scope>NUCLEOTIDE SEQUENCE [LARGE SCALE GENOMIC DNA]</scope>
    <source>
        <strain evidence="1 2">NRRL B-04010</strain>
    </source>
</reference>
<accession>A0ABT4GQX6</accession>
<sequence length="456" mass="53137">MFVPILPLFNEKYRIKFNFEIATSDYFYTPKYEYSEYNMCDGDKNTAWASSTFKKVHAKFQFPAEYTPRKISMTSSSDTSKSPKSFRLYGVPDDTLNLMNTFGLKQVDEEPTWIGCTLLLDIKNETWKEHEKKEWTFKNDKKYRMLVLYMYEKQGDWNGKSEYSIAEFQCYEYMENERSLIKRKFDGKHVAVTKRVKNPFVGFSFDDINENRNRFKLLQNRSLASIHGIFRLYLVRGGYILFGDDYYGGKLYMEFTKYNDLDLSIGLVAKHTDDYGAWGVNNLLFNFYAKNLYFYGAEKIGEKTVISSSLVGGVRRIGIAMDLDNNIFEAIVDGKSIGKVKVRELPKPVIPIIRCGGSSSFEVDLQAEAKYMPKGFKNIISKREYEYLVAELTENVSAIDYAKYGMQKGQKIEFDKPYNKEFVWSKKDEALGMGKVFSYQFKARENVQEIKLDEVK</sequence>
<proteinExistence type="predicted"/>
<evidence type="ECO:0000313" key="2">
    <source>
        <dbReference type="Proteomes" id="UP001527181"/>
    </source>
</evidence>
<dbReference type="Proteomes" id="UP001527181">
    <property type="component" value="Unassembled WGS sequence"/>
</dbReference>
<evidence type="ECO:0000313" key="1">
    <source>
        <dbReference type="EMBL" id="MCY9759089.1"/>
    </source>
</evidence>